<name>A0A6M8UF63_9GAMM</name>
<keyword evidence="5" id="KW-1185">Reference proteome</keyword>
<proteinExistence type="inferred from homology"/>
<evidence type="ECO:0000313" key="4">
    <source>
        <dbReference type="EMBL" id="QKJ88449.1"/>
    </source>
</evidence>
<reference evidence="4 5" key="1">
    <citation type="submission" date="2020-06" db="EMBL/GenBank/DDBJ databases">
        <title>Genome sequence of Paramixta manurensis strain PD-1.</title>
        <authorList>
            <person name="Lee C.W."/>
            <person name="Kim J."/>
        </authorList>
    </citation>
    <scope>NUCLEOTIDE SEQUENCE [LARGE SCALE GENOMIC DNA]</scope>
    <source>
        <strain evidence="4 5">PD-1</strain>
    </source>
</reference>
<dbReference type="InterPro" id="IPR050810">
    <property type="entry name" value="Bact_Secretion_Sys_Channel"/>
</dbReference>
<dbReference type="PRINTS" id="PR00811">
    <property type="entry name" value="BCTERIALGSPD"/>
</dbReference>
<feature type="domain" description="Pilus formation protein N-terminal" evidence="3">
    <location>
        <begin position="27"/>
        <end position="85"/>
    </location>
</feature>
<dbReference type="KEGG" id="pmak:PMPD1_3532"/>
<protein>
    <submittedName>
        <fullName evidence="4">Type II/IV secretion system secretin</fullName>
    </submittedName>
</protein>
<organism evidence="4 5">
    <name type="scientific">Paramixta manurensis</name>
    <dbReference type="NCBI Taxonomy" id="2740817"/>
    <lineage>
        <taxon>Bacteria</taxon>
        <taxon>Pseudomonadati</taxon>
        <taxon>Pseudomonadota</taxon>
        <taxon>Gammaproteobacteria</taxon>
        <taxon>Enterobacterales</taxon>
        <taxon>Erwiniaceae</taxon>
        <taxon>Paramixta</taxon>
    </lineage>
</organism>
<evidence type="ECO:0000313" key="5">
    <source>
        <dbReference type="Proteomes" id="UP000505325"/>
    </source>
</evidence>
<dbReference type="PANTHER" id="PTHR30332">
    <property type="entry name" value="PROBABLE GENERAL SECRETION PATHWAY PROTEIN D"/>
    <property type="match status" value="1"/>
</dbReference>
<evidence type="ECO:0000256" key="1">
    <source>
        <dbReference type="RuleBase" id="RU004003"/>
    </source>
</evidence>
<feature type="domain" description="Type II/III secretion system secretin-like" evidence="2">
    <location>
        <begin position="244"/>
        <end position="397"/>
    </location>
</feature>
<dbReference type="Pfam" id="PF13629">
    <property type="entry name" value="T2SS-T3SS_pil_N"/>
    <property type="match status" value="1"/>
</dbReference>
<dbReference type="InterPro" id="IPR004846">
    <property type="entry name" value="T2SS/T3SS_dom"/>
</dbReference>
<dbReference type="GO" id="GO:0009306">
    <property type="term" value="P:protein secretion"/>
    <property type="evidence" value="ECO:0007669"/>
    <property type="project" value="InterPro"/>
</dbReference>
<dbReference type="EMBL" id="CP054212">
    <property type="protein sequence ID" value="QKJ88449.1"/>
    <property type="molecule type" value="Genomic_DNA"/>
</dbReference>
<dbReference type="Pfam" id="PF00263">
    <property type="entry name" value="Secretin"/>
    <property type="match status" value="1"/>
</dbReference>
<accession>A0A6M8UF63</accession>
<dbReference type="AlphaFoldDB" id="A0A6M8UF63"/>
<sequence length="445" mass="48743">MRTITAGAIALAFLSFLLVLPAVQVRAETIYLEKGAARTLKMNETIDTVFTSSPDVVDYQVIGDREVVIYGLTNGRGEVLLVQGGKTRSVTVLVDPLIGRLAQQVQDEFPGSRIELKKVGGSYILSGLAADEESRDSIHQLVGEALGLEREVIATKLSDNNNDDMVSVGEISLRSLNYVSFKNLQNRMTLPMANQVNVKITLVEVNKTYADSLGIDWSSASQMGEFVLNQFKFDAKKLTAIIQALGNESVARILAEPNISVLSGETANFLVGGEMPIVTRSFDGTEVSYKEFGIKMFVAAKVENSQKVRLTLAQEVSSVDGEVLSIPRLKSRKARTTIELADGESFVLGGLLNETEREALAKIPFIGDVPILGALFRHTTTQRERTELVMVATVNLVRPVSPRNIMYPSVSSSSLLSRFFNLNGVHKDKARREAIAFMEQSGFIY</sequence>
<evidence type="ECO:0000259" key="3">
    <source>
        <dbReference type="Pfam" id="PF13629"/>
    </source>
</evidence>
<dbReference type="PANTHER" id="PTHR30332:SF17">
    <property type="entry name" value="TYPE IV PILIATION SYSTEM PROTEIN DR_0774-RELATED"/>
    <property type="match status" value="1"/>
</dbReference>
<gene>
    <name evidence="4" type="ORF">PMPD1_3532</name>
</gene>
<dbReference type="GO" id="GO:0015627">
    <property type="term" value="C:type II protein secretion system complex"/>
    <property type="evidence" value="ECO:0007669"/>
    <property type="project" value="TreeGrafter"/>
</dbReference>
<dbReference type="Proteomes" id="UP000505325">
    <property type="component" value="Chromosome"/>
</dbReference>
<dbReference type="RefSeq" id="WP_173635306.1">
    <property type="nucleotide sequence ID" value="NZ_CP054212.1"/>
</dbReference>
<comment type="similarity">
    <text evidence="1">Belongs to the bacterial secretin family.</text>
</comment>
<evidence type="ECO:0000259" key="2">
    <source>
        <dbReference type="Pfam" id="PF00263"/>
    </source>
</evidence>
<dbReference type="InterPro" id="IPR001775">
    <property type="entry name" value="GspD/PilQ"/>
</dbReference>
<dbReference type="InterPro" id="IPR032789">
    <property type="entry name" value="T2SS-T3SS_pil_N"/>
</dbReference>